<evidence type="ECO:0000313" key="2">
    <source>
        <dbReference type="EMBL" id="KKQ92943.1"/>
    </source>
</evidence>
<accession>A0A0G0LM10</accession>
<feature type="compositionally biased region" description="Basic and acidic residues" evidence="1">
    <location>
        <begin position="49"/>
        <end position="69"/>
    </location>
</feature>
<evidence type="ECO:0000256" key="1">
    <source>
        <dbReference type="SAM" id="MobiDB-lite"/>
    </source>
</evidence>
<dbReference type="EMBL" id="LBVT01000001">
    <property type="protein sequence ID" value="KKQ92943.1"/>
    <property type="molecule type" value="Genomic_DNA"/>
</dbReference>
<comment type="caution">
    <text evidence="2">The sequence shown here is derived from an EMBL/GenBank/DDBJ whole genome shotgun (WGS) entry which is preliminary data.</text>
</comment>
<dbReference type="Proteomes" id="UP000034706">
    <property type="component" value="Unassembled WGS sequence"/>
</dbReference>
<feature type="compositionally biased region" description="Basic and acidic residues" evidence="1">
    <location>
        <begin position="100"/>
        <end position="115"/>
    </location>
</feature>
<evidence type="ECO:0000313" key="3">
    <source>
        <dbReference type="Proteomes" id="UP000034706"/>
    </source>
</evidence>
<organism evidence="2 3">
    <name type="scientific">Candidatus Azambacteria bacterium GW2011_GWA2_39_10</name>
    <dbReference type="NCBI Taxonomy" id="1618611"/>
    <lineage>
        <taxon>Bacteria</taxon>
        <taxon>Candidatus Azamiibacteriota</taxon>
    </lineage>
</organism>
<proteinExistence type="predicted"/>
<feature type="region of interest" description="Disordered" evidence="1">
    <location>
        <begin position="49"/>
        <end position="124"/>
    </location>
</feature>
<reference evidence="2 3" key="1">
    <citation type="journal article" date="2015" name="Nature">
        <title>rRNA introns, odd ribosomes, and small enigmatic genomes across a large radiation of phyla.</title>
        <authorList>
            <person name="Brown C.T."/>
            <person name="Hug L.A."/>
            <person name="Thomas B.C."/>
            <person name="Sharon I."/>
            <person name="Castelle C.J."/>
            <person name="Singh A."/>
            <person name="Wilkins M.J."/>
            <person name="Williams K.H."/>
            <person name="Banfield J.F."/>
        </authorList>
    </citation>
    <scope>NUCLEOTIDE SEQUENCE [LARGE SCALE GENOMIC DNA]</scope>
</reference>
<gene>
    <name evidence="2" type="ORF">UT16_C0001G0009</name>
</gene>
<name>A0A0G0LM10_9BACT</name>
<protein>
    <submittedName>
        <fullName evidence="2">Uncharacterized protein</fullName>
    </submittedName>
</protein>
<sequence length="124" mass="14408">MGLFFQFQESDERPGRGGKCCRNHDKHFQAHQIKHIAAEGRRTHIAQVPDRHQRREDRSFAIFRADNRGQVHHRQRDKSSQDAHSAGGYDVHNFGAPEMVQDKRREVNQVRKIGDDGYYDGTVN</sequence>
<dbReference type="AlphaFoldDB" id="A0A0G0LM10"/>